<gene>
    <name evidence="2" type="ORF">Csa_1G325370</name>
    <name evidence="3" type="ORF">Csa_1G703040</name>
</gene>
<keyword evidence="4" id="KW-1185">Reference proteome</keyword>
<accession>A0A0A0LU39</accession>
<dbReference type="PANTHER" id="PTHR10887">
    <property type="entry name" value="DNA2/NAM7 HELICASE FAMILY"/>
    <property type="match status" value="1"/>
</dbReference>
<dbReference type="Gramene" id="KGN65323">
    <property type="protein sequence ID" value="KGN65323"/>
    <property type="gene ID" value="Csa_1G325370"/>
</dbReference>
<dbReference type="eggNOG" id="KOG1801">
    <property type="taxonomic scope" value="Eukaryota"/>
</dbReference>
<dbReference type="OMA" id="TRIHDAC"/>
<reference evidence="2 4" key="1">
    <citation type="journal article" date="2009" name="Nat. Genet.">
        <title>The genome of the cucumber, Cucumis sativus L.</title>
        <authorList>
            <person name="Huang S."/>
            <person name="Li R."/>
            <person name="Zhang Z."/>
            <person name="Li L."/>
            <person name="Gu X."/>
            <person name="Fan W."/>
            <person name="Lucas W.J."/>
            <person name="Wang X."/>
            <person name="Xie B."/>
            <person name="Ni P."/>
            <person name="Ren Y."/>
            <person name="Zhu H."/>
            <person name="Li J."/>
            <person name="Lin K."/>
            <person name="Jin W."/>
            <person name="Fei Z."/>
            <person name="Li G."/>
            <person name="Staub J."/>
            <person name="Kilian A."/>
            <person name="van der Vossen E.A."/>
            <person name="Wu Y."/>
            <person name="Guo J."/>
            <person name="He J."/>
            <person name="Jia Z."/>
            <person name="Ren Y."/>
            <person name="Tian G."/>
            <person name="Lu Y."/>
            <person name="Ruan J."/>
            <person name="Qian W."/>
            <person name="Wang M."/>
            <person name="Huang Q."/>
            <person name="Li B."/>
            <person name="Xuan Z."/>
            <person name="Cao J."/>
            <person name="Asan"/>
            <person name="Wu Z."/>
            <person name="Zhang J."/>
            <person name="Cai Q."/>
            <person name="Bai Y."/>
            <person name="Zhao B."/>
            <person name="Han Y."/>
            <person name="Li Y."/>
            <person name="Li X."/>
            <person name="Wang S."/>
            <person name="Shi Q."/>
            <person name="Liu S."/>
            <person name="Cho W.K."/>
            <person name="Kim J.Y."/>
            <person name="Xu Y."/>
            <person name="Heller-Uszynska K."/>
            <person name="Miao H."/>
            <person name="Cheng Z."/>
            <person name="Zhang S."/>
            <person name="Wu J."/>
            <person name="Yang Y."/>
            <person name="Kang H."/>
            <person name="Li M."/>
            <person name="Liang H."/>
            <person name="Ren X."/>
            <person name="Shi Z."/>
            <person name="Wen M."/>
            <person name="Jian M."/>
            <person name="Yang H."/>
            <person name="Zhang G."/>
            <person name="Yang Z."/>
            <person name="Chen R."/>
            <person name="Liu S."/>
            <person name="Li J."/>
            <person name="Ma L."/>
            <person name="Liu H."/>
            <person name="Zhou Y."/>
            <person name="Zhao J."/>
            <person name="Fang X."/>
            <person name="Li G."/>
            <person name="Fang L."/>
            <person name="Li Y."/>
            <person name="Liu D."/>
            <person name="Zheng H."/>
            <person name="Zhang Y."/>
            <person name="Qin N."/>
            <person name="Li Z."/>
            <person name="Yang G."/>
            <person name="Yang S."/>
            <person name="Bolund L."/>
            <person name="Kristiansen K."/>
            <person name="Zheng H."/>
            <person name="Li S."/>
            <person name="Zhang X."/>
            <person name="Yang H."/>
            <person name="Wang J."/>
            <person name="Sun R."/>
            <person name="Zhang B."/>
            <person name="Jiang S."/>
            <person name="Wang J."/>
            <person name="Du Y."/>
            <person name="Li S."/>
        </authorList>
    </citation>
    <scope>NUCLEOTIDE SEQUENCE [LARGE SCALE GENOMIC DNA]</scope>
    <source>
        <strain evidence="4">cv. 9930</strain>
    </source>
</reference>
<dbReference type="EMBL" id="CM002922">
    <property type="protein sequence ID" value="KGN65323.1"/>
    <property type="molecule type" value="Genomic_DNA"/>
</dbReference>
<proteinExistence type="predicted"/>
<dbReference type="InterPro" id="IPR047187">
    <property type="entry name" value="SF1_C_Upf1"/>
</dbReference>
<dbReference type="InterPro" id="IPR041679">
    <property type="entry name" value="DNA2/NAM7-like_C"/>
</dbReference>
<reference evidence="2" key="4">
    <citation type="journal article" date="2011" name="BMC Genomics">
        <title>RNA-Seq improves annotation of protein-coding genes in the cucumber genome.</title>
        <authorList>
            <person name="Li Z."/>
            <person name="Zhang Z."/>
            <person name="Yan P."/>
            <person name="Huang S."/>
            <person name="Fei Z."/>
            <person name="Lin K."/>
        </authorList>
    </citation>
    <scope>NUCLEOTIDE SEQUENCE [LARGE SCALE GENOMIC DNA]</scope>
</reference>
<sequence>MSIGVVSPYSAQVVTIQRKIGKKYNCNGFNVKVSSVDGFQGGVEDIIIISTVWCNTGSSIGFLSSNQRTNVALTRAR</sequence>
<evidence type="ECO:0000313" key="4">
    <source>
        <dbReference type="Proteomes" id="UP000029981"/>
    </source>
</evidence>
<dbReference type="PANTHER" id="PTHR10887:SF515">
    <property type="entry name" value="P-LOOP CONTAINING NUCLEOSIDE TRIPHOSPHATE HYDROLASES SUPERFAMILY PROTEIN"/>
    <property type="match status" value="1"/>
</dbReference>
<dbReference type="InterPro" id="IPR045055">
    <property type="entry name" value="DNA2/NAM7-like"/>
</dbReference>
<dbReference type="EMBL" id="CM002922">
    <property type="protein sequence ID" value="KGN66880.1"/>
    <property type="molecule type" value="Genomic_DNA"/>
</dbReference>
<reference evidence="2" key="5">
    <citation type="submission" date="2014-10" db="EMBL/GenBank/DDBJ databases">
        <authorList>
            <person name="Huang S."/>
            <person name="Zhang Z."/>
            <person name="Lin K."/>
            <person name="Zhou Q."/>
        </authorList>
    </citation>
    <scope>NUCLEOTIDE SEQUENCE</scope>
</reference>
<dbReference type="Proteomes" id="UP000029981">
    <property type="component" value="Chromosome 1"/>
</dbReference>
<reference evidence="2" key="3">
    <citation type="journal article" date="2010" name="BMC Genomics">
        <title>Transcriptome sequencing and comparative analysis of cucumber flowers with different sex types.</title>
        <authorList>
            <person name="Guo S."/>
            <person name="Zheng Y."/>
            <person name="Joung J.G."/>
            <person name="Liu S."/>
            <person name="Zhang Z."/>
            <person name="Crasta O.R."/>
            <person name="Sobral B.W."/>
            <person name="Xu Y."/>
            <person name="Huang S."/>
            <person name="Fei Z."/>
        </authorList>
    </citation>
    <scope>NUCLEOTIDE SEQUENCE [LARGE SCALE GENOMIC DNA]</scope>
</reference>
<dbReference type="SUPFAM" id="SSF52540">
    <property type="entry name" value="P-loop containing nucleoside triphosphate hydrolases"/>
    <property type="match status" value="1"/>
</dbReference>
<dbReference type="Gene3D" id="3.40.50.300">
    <property type="entry name" value="P-loop containing nucleotide triphosphate hydrolases"/>
    <property type="match status" value="1"/>
</dbReference>
<dbReference type="Gramene" id="KGN66880">
    <property type="protein sequence ID" value="KGN66880"/>
    <property type="gene ID" value="Csa_1G703040"/>
</dbReference>
<name>A0A0A0LU39_CUCSA</name>
<evidence type="ECO:0000313" key="3">
    <source>
        <dbReference type="EMBL" id="KGN66880.1"/>
    </source>
</evidence>
<dbReference type="CDD" id="cd18808">
    <property type="entry name" value="SF1_C_Upf1"/>
    <property type="match status" value="1"/>
</dbReference>
<dbReference type="InterPro" id="IPR027417">
    <property type="entry name" value="P-loop_NTPase"/>
</dbReference>
<reference evidence="2" key="2">
    <citation type="journal article" date="2009" name="PLoS ONE">
        <title>An integrated genetic and cytogenetic map of the cucumber genome.</title>
        <authorList>
            <person name="Ren Y."/>
            <person name="Zhang Z."/>
            <person name="Liu J."/>
            <person name="Staub J.E."/>
            <person name="Han Y."/>
            <person name="Cheng Z."/>
            <person name="Li X."/>
            <person name="Lu J."/>
            <person name="Miao H."/>
            <person name="Kang H."/>
            <person name="Xie B."/>
            <person name="Gu X."/>
            <person name="Wang X."/>
            <person name="Du Y."/>
            <person name="Jin W."/>
            <person name="Huang S."/>
        </authorList>
    </citation>
    <scope>NUCLEOTIDE SEQUENCE [LARGE SCALE GENOMIC DNA]</scope>
</reference>
<dbReference type="AlphaFoldDB" id="A0A0A0LU39"/>
<feature type="domain" description="DNA2/NAM7 helicase-like C-terminal" evidence="1">
    <location>
        <begin position="2"/>
        <end position="77"/>
    </location>
</feature>
<evidence type="ECO:0000259" key="1">
    <source>
        <dbReference type="Pfam" id="PF13087"/>
    </source>
</evidence>
<dbReference type="Pfam" id="PF13087">
    <property type="entry name" value="AAA_12"/>
    <property type="match status" value="1"/>
</dbReference>
<protein>
    <recommendedName>
        <fullName evidence="1">DNA2/NAM7 helicase-like C-terminal domain-containing protein</fullName>
    </recommendedName>
</protein>
<organism evidence="2 4">
    <name type="scientific">Cucumis sativus</name>
    <name type="common">Cucumber</name>
    <dbReference type="NCBI Taxonomy" id="3659"/>
    <lineage>
        <taxon>Eukaryota</taxon>
        <taxon>Viridiplantae</taxon>
        <taxon>Streptophyta</taxon>
        <taxon>Embryophyta</taxon>
        <taxon>Tracheophyta</taxon>
        <taxon>Spermatophyta</taxon>
        <taxon>Magnoliopsida</taxon>
        <taxon>eudicotyledons</taxon>
        <taxon>Gunneridae</taxon>
        <taxon>Pentapetalae</taxon>
        <taxon>rosids</taxon>
        <taxon>fabids</taxon>
        <taxon>Cucurbitales</taxon>
        <taxon>Cucurbitaceae</taxon>
        <taxon>Benincaseae</taxon>
        <taxon>Cucumis</taxon>
    </lineage>
</organism>
<evidence type="ECO:0000313" key="2">
    <source>
        <dbReference type="EMBL" id="KGN65323.1"/>
    </source>
</evidence>